<proteinExistence type="predicted"/>
<name>A0A158B1V9_9BURK</name>
<gene>
    <name evidence="1" type="ORF">AWB78_02127</name>
</gene>
<dbReference type="EMBL" id="FCOX02000008">
    <property type="protein sequence ID" value="SAK63247.1"/>
    <property type="molecule type" value="Genomic_DNA"/>
</dbReference>
<comment type="caution">
    <text evidence="1">The sequence shown here is derived from an EMBL/GenBank/DDBJ whole genome shotgun (WGS) entry which is preliminary data.</text>
</comment>
<evidence type="ECO:0000313" key="1">
    <source>
        <dbReference type="EMBL" id="SAK63247.1"/>
    </source>
</evidence>
<accession>A0A158B1V9</accession>
<sequence>MNYFTDDDTLSFQAIVQGNLSTTKRVAGKPGSSSYSKLLEGPVSVMACNVPERSDANSAAILGYN</sequence>
<organism evidence="1 2">
    <name type="scientific">Caballeronia calidae</name>
    <dbReference type="NCBI Taxonomy" id="1777139"/>
    <lineage>
        <taxon>Bacteria</taxon>
        <taxon>Pseudomonadati</taxon>
        <taxon>Pseudomonadota</taxon>
        <taxon>Betaproteobacteria</taxon>
        <taxon>Burkholderiales</taxon>
        <taxon>Burkholderiaceae</taxon>
        <taxon>Caballeronia</taxon>
    </lineage>
</organism>
<keyword evidence="2" id="KW-1185">Reference proteome</keyword>
<dbReference type="RefSeq" id="WP_157697452.1">
    <property type="nucleotide sequence ID" value="NZ_FCOX02000008.1"/>
</dbReference>
<protein>
    <submittedName>
        <fullName evidence="1">Uncharacterized protein</fullName>
    </submittedName>
</protein>
<evidence type="ECO:0000313" key="2">
    <source>
        <dbReference type="Proteomes" id="UP000071859"/>
    </source>
</evidence>
<reference evidence="1" key="1">
    <citation type="submission" date="2016-01" db="EMBL/GenBank/DDBJ databases">
        <authorList>
            <person name="Peeters C."/>
        </authorList>
    </citation>
    <scope>NUCLEOTIDE SEQUENCE</scope>
    <source>
        <strain evidence="1">LMG 29321</strain>
    </source>
</reference>
<dbReference type="OrthoDB" id="9133405at2"/>
<dbReference type="AlphaFoldDB" id="A0A158B1V9"/>
<dbReference type="Proteomes" id="UP000071859">
    <property type="component" value="Unassembled WGS sequence"/>
</dbReference>